<dbReference type="InterPro" id="IPR020830">
    <property type="entry name" value="GlycerAld_3-P_DH_AS"/>
</dbReference>
<dbReference type="InterPro" id="IPR020831">
    <property type="entry name" value="GlycerAld/Erythrose_P_DH"/>
</dbReference>
<protein>
    <recommendedName>
        <fullName evidence="4">Glyceraldehyde-3-phosphate dehydrogenase</fullName>
        <ecNumber evidence="4">1.2.1.-</ecNumber>
    </recommendedName>
</protein>
<dbReference type="EC" id="1.2.1.-" evidence="4"/>
<dbReference type="SUPFAM" id="SSF55347">
    <property type="entry name" value="Glyceraldehyde-3-phosphate dehydrogenase-like, C-terminal domain"/>
    <property type="match status" value="1"/>
</dbReference>
<dbReference type="OrthoDB" id="9803304at2"/>
<evidence type="ECO:0000313" key="6">
    <source>
        <dbReference type="EMBL" id="POS00895.1"/>
    </source>
</evidence>
<dbReference type="InterPro" id="IPR006424">
    <property type="entry name" value="Glyceraldehyde-3-P_DH_1"/>
</dbReference>
<evidence type="ECO:0000259" key="5">
    <source>
        <dbReference type="SMART" id="SM00846"/>
    </source>
</evidence>
<sequence>MAKSISYEKELAFQANRRKAVVELIKIISDLWYDKSIELVLFRNQLIDRNVSDIINLHEYAAEFVAKPINVFDTVEIAKAIEKLDLPPSRLDLGKLTYEYHLEDNTFHDAKAFVISKLKDAKEFQTIEPKDVVLYGFGRIGRLVARELMSKIGKGQQLRLRAIVTRDKTDATLLEKRAALLRYDSVHGDFEGSVSADIDNNALIINGTTVNIITAQAPEEIDYTQYGIKNALVIDNTGAFRTEADLQRHLTSKGVDKVLLTAPGKGVPNIVYGVNHEEYNPDDVAIFSAASCTTNAITPILKVIEDTLGVVKGHIETIHAYTNDQNLVDNMHKKYRRGRAAALNMVITETGAGSAVAKALPSLAGKLTSNAIRVPVPNGSLVVLNLEVTKNTTIEEVNQLVKNYSLEGELVEQIKYSLNDELVSSDIVGSSAPSIYDSKATIVSADGKNIVLYVWYDNEYGYSHQVIRLSKYIAKVRRYTYY</sequence>
<comment type="caution">
    <text evidence="6">The sequence shown here is derived from an EMBL/GenBank/DDBJ whole genome shotgun (WGS) entry which is preliminary data.</text>
</comment>
<dbReference type="InterPro" id="IPR020829">
    <property type="entry name" value="GlycerAld_3-P_DH_cat"/>
</dbReference>
<comment type="similarity">
    <text evidence="1 3">Belongs to the glyceraldehyde-3-phosphate dehydrogenase family.</text>
</comment>
<dbReference type="Pfam" id="PF02800">
    <property type="entry name" value="Gp_dh_C"/>
    <property type="match status" value="1"/>
</dbReference>
<dbReference type="SMART" id="SM00846">
    <property type="entry name" value="Gp_dh_N"/>
    <property type="match status" value="1"/>
</dbReference>
<evidence type="ECO:0000256" key="3">
    <source>
        <dbReference type="RuleBase" id="RU000397"/>
    </source>
</evidence>
<dbReference type="PANTHER" id="PTHR43454:SF1">
    <property type="entry name" value="GLYCERALDEHYDE 3-PHOSPHATE DEHYDROGENASE NAD(P) BINDING DOMAIN-CONTAINING PROTEIN"/>
    <property type="match status" value="1"/>
</dbReference>
<dbReference type="FunFam" id="3.30.360.10:FF:000002">
    <property type="entry name" value="Glyceraldehyde-3-phosphate dehydrogenase"/>
    <property type="match status" value="1"/>
</dbReference>
<dbReference type="SUPFAM" id="SSF51735">
    <property type="entry name" value="NAD(P)-binding Rossmann-fold domains"/>
    <property type="match status" value="1"/>
</dbReference>
<proteinExistence type="inferred from homology"/>
<gene>
    <name evidence="6" type="ORF">Q361_11828</name>
</gene>
<dbReference type="PANTHER" id="PTHR43454">
    <property type="entry name" value="GLYCERALDEHYDE-3-PHOSPHATE DEHYDROGENASE"/>
    <property type="match status" value="1"/>
</dbReference>
<dbReference type="PRINTS" id="PR00078">
    <property type="entry name" value="G3PDHDRGNASE"/>
</dbReference>
<dbReference type="GO" id="GO:0016620">
    <property type="term" value="F:oxidoreductase activity, acting on the aldehyde or oxo group of donors, NAD or NADP as acceptor"/>
    <property type="evidence" value="ECO:0007669"/>
    <property type="project" value="InterPro"/>
</dbReference>
<keyword evidence="2 4" id="KW-0560">Oxidoreductase</keyword>
<feature type="domain" description="Glyceraldehyde 3-phosphate dehydrogenase NAD(P) binding" evidence="5">
    <location>
        <begin position="130"/>
        <end position="292"/>
    </location>
</feature>
<dbReference type="EMBL" id="PQNY01000018">
    <property type="protein sequence ID" value="POS00895.1"/>
    <property type="molecule type" value="Genomic_DNA"/>
</dbReference>
<dbReference type="InterPro" id="IPR036291">
    <property type="entry name" value="NAD(P)-bd_dom_sf"/>
</dbReference>
<dbReference type="InterPro" id="IPR020828">
    <property type="entry name" value="GlycerAld_3-P_DH_NAD(P)-bd"/>
</dbReference>
<dbReference type="PROSITE" id="PS00071">
    <property type="entry name" value="GAPDH"/>
    <property type="match status" value="1"/>
</dbReference>
<dbReference type="GO" id="GO:0050661">
    <property type="term" value="F:NADP binding"/>
    <property type="evidence" value="ECO:0007669"/>
    <property type="project" value="InterPro"/>
</dbReference>
<keyword evidence="7" id="KW-1185">Reference proteome</keyword>
<dbReference type="Gene3D" id="3.40.50.720">
    <property type="entry name" value="NAD(P)-binding Rossmann-like Domain"/>
    <property type="match status" value="1"/>
</dbReference>
<dbReference type="NCBIfam" id="TIGR01534">
    <property type="entry name" value="GAPDH-I"/>
    <property type="match status" value="1"/>
</dbReference>
<dbReference type="Pfam" id="PF00044">
    <property type="entry name" value="Gp_dh_N"/>
    <property type="match status" value="1"/>
</dbReference>
<dbReference type="GO" id="GO:0006006">
    <property type="term" value="P:glucose metabolic process"/>
    <property type="evidence" value="ECO:0007669"/>
    <property type="project" value="InterPro"/>
</dbReference>
<dbReference type="NCBIfam" id="NF006139">
    <property type="entry name" value="PRK08289.1"/>
    <property type="match status" value="1"/>
</dbReference>
<reference evidence="6 7" key="1">
    <citation type="submission" date="2018-01" db="EMBL/GenBank/DDBJ databases">
        <title>Genomic Encyclopedia of Type Strains, Phase I: the one thousand microbial genomes (KMG-I) project.</title>
        <authorList>
            <person name="Goeker M."/>
        </authorList>
    </citation>
    <scope>NUCLEOTIDE SEQUENCE [LARGE SCALE GENOMIC DNA]</scope>
    <source>
        <strain evidence="6 7">DSM 17960</strain>
    </source>
</reference>
<name>A0A2S4N5B7_9FLAO</name>
<evidence type="ECO:0000256" key="2">
    <source>
        <dbReference type="ARBA" id="ARBA00023002"/>
    </source>
</evidence>
<dbReference type="CDD" id="cd18126">
    <property type="entry name" value="GAPDH_I_C"/>
    <property type="match status" value="1"/>
</dbReference>
<organism evidence="6 7">
    <name type="scientific">Flavobacterium croceum DSM 17960</name>
    <dbReference type="NCBI Taxonomy" id="1121886"/>
    <lineage>
        <taxon>Bacteria</taxon>
        <taxon>Pseudomonadati</taxon>
        <taxon>Bacteroidota</taxon>
        <taxon>Flavobacteriia</taxon>
        <taxon>Flavobacteriales</taxon>
        <taxon>Flavobacteriaceae</taxon>
        <taxon>Flavobacterium</taxon>
    </lineage>
</organism>
<dbReference type="GO" id="GO:0051287">
    <property type="term" value="F:NAD binding"/>
    <property type="evidence" value="ECO:0007669"/>
    <property type="project" value="InterPro"/>
</dbReference>
<dbReference type="Proteomes" id="UP000237056">
    <property type="component" value="Unassembled WGS sequence"/>
</dbReference>
<accession>A0A2S4N5B7</accession>
<evidence type="ECO:0000256" key="1">
    <source>
        <dbReference type="ARBA" id="ARBA00007406"/>
    </source>
</evidence>
<evidence type="ECO:0000256" key="4">
    <source>
        <dbReference type="RuleBase" id="RU361160"/>
    </source>
</evidence>
<dbReference type="CDD" id="cd05214">
    <property type="entry name" value="GAPDH_I_N"/>
    <property type="match status" value="1"/>
</dbReference>
<dbReference type="RefSeq" id="WP_103726925.1">
    <property type="nucleotide sequence ID" value="NZ_PQNY01000018.1"/>
</dbReference>
<dbReference type="Gene3D" id="3.30.360.10">
    <property type="entry name" value="Dihydrodipicolinate Reductase, domain 2"/>
    <property type="match status" value="1"/>
</dbReference>
<evidence type="ECO:0000313" key="7">
    <source>
        <dbReference type="Proteomes" id="UP000237056"/>
    </source>
</evidence>
<dbReference type="AlphaFoldDB" id="A0A2S4N5B7"/>